<keyword evidence="1" id="KW-1133">Transmembrane helix</keyword>
<reference evidence="2" key="1">
    <citation type="submission" date="2018-02" db="EMBL/GenBank/DDBJ databases">
        <title>Rhizophora mucronata_Transcriptome.</title>
        <authorList>
            <person name="Meera S.P."/>
            <person name="Sreeshan A."/>
            <person name="Augustine A."/>
        </authorList>
    </citation>
    <scope>NUCLEOTIDE SEQUENCE</scope>
    <source>
        <tissue evidence="2">Leaf</tissue>
    </source>
</reference>
<evidence type="ECO:0000313" key="2">
    <source>
        <dbReference type="EMBL" id="MBX02856.1"/>
    </source>
</evidence>
<proteinExistence type="predicted"/>
<name>A0A2P2KAX2_RHIMU</name>
<feature type="transmembrane region" description="Helical" evidence="1">
    <location>
        <begin position="20"/>
        <end position="40"/>
    </location>
</feature>
<accession>A0A2P2KAX2</accession>
<dbReference type="AlphaFoldDB" id="A0A2P2KAX2"/>
<organism evidence="2">
    <name type="scientific">Rhizophora mucronata</name>
    <name type="common">Asiatic mangrove</name>
    <dbReference type="NCBI Taxonomy" id="61149"/>
    <lineage>
        <taxon>Eukaryota</taxon>
        <taxon>Viridiplantae</taxon>
        <taxon>Streptophyta</taxon>
        <taxon>Embryophyta</taxon>
        <taxon>Tracheophyta</taxon>
        <taxon>Spermatophyta</taxon>
        <taxon>Magnoliopsida</taxon>
        <taxon>eudicotyledons</taxon>
        <taxon>Gunneridae</taxon>
        <taxon>Pentapetalae</taxon>
        <taxon>rosids</taxon>
        <taxon>fabids</taxon>
        <taxon>Malpighiales</taxon>
        <taxon>Rhizophoraceae</taxon>
        <taxon>Rhizophora</taxon>
    </lineage>
</organism>
<dbReference type="EMBL" id="GGEC01022372">
    <property type="protein sequence ID" value="MBX02856.1"/>
    <property type="molecule type" value="Transcribed_RNA"/>
</dbReference>
<evidence type="ECO:0000256" key="1">
    <source>
        <dbReference type="SAM" id="Phobius"/>
    </source>
</evidence>
<keyword evidence="1" id="KW-0812">Transmembrane</keyword>
<sequence length="64" mass="7531">MREEGSSKTWHNYLRYTGRIDNALDIIIWIPIASILGLQFQAPLQLGFYRHLQQPFPYLTHLMG</sequence>
<protein>
    <submittedName>
        <fullName evidence="2">Uncharacterized protein</fullName>
    </submittedName>
</protein>
<keyword evidence="1" id="KW-0472">Membrane</keyword>